<dbReference type="RefSeq" id="WP_271218711.1">
    <property type="nucleotide sequence ID" value="NZ_BAAAVD010000042.1"/>
</dbReference>
<gene>
    <name evidence="1" type="ORF">GCM10017600_36900</name>
</gene>
<dbReference type="AlphaFoldDB" id="A0A9W6MD98"/>
<keyword evidence="2" id="KW-1185">Reference proteome</keyword>
<reference evidence="1" key="2">
    <citation type="submission" date="2023-01" db="EMBL/GenBank/DDBJ databases">
        <authorList>
            <person name="Sun Q."/>
            <person name="Evtushenko L."/>
        </authorList>
    </citation>
    <scope>NUCLEOTIDE SEQUENCE</scope>
    <source>
        <strain evidence="1">VKM Ac-2007</strain>
    </source>
</reference>
<comment type="caution">
    <text evidence="1">The sequence shown here is derived from an EMBL/GenBank/DDBJ whole genome shotgun (WGS) entry which is preliminary data.</text>
</comment>
<dbReference type="EMBL" id="BSEV01000007">
    <property type="protein sequence ID" value="GLK10284.1"/>
    <property type="molecule type" value="Genomic_DNA"/>
</dbReference>
<dbReference type="Proteomes" id="UP001143474">
    <property type="component" value="Unassembled WGS sequence"/>
</dbReference>
<proteinExistence type="predicted"/>
<organism evidence="1 2">
    <name type="scientific">Streptosporangium carneum</name>
    <dbReference type="NCBI Taxonomy" id="47481"/>
    <lineage>
        <taxon>Bacteria</taxon>
        <taxon>Bacillati</taxon>
        <taxon>Actinomycetota</taxon>
        <taxon>Actinomycetes</taxon>
        <taxon>Streptosporangiales</taxon>
        <taxon>Streptosporangiaceae</taxon>
        <taxon>Streptosporangium</taxon>
    </lineage>
</organism>
<evidence type="ECO:0000313" key="1">
    <source>
        <dbReference type="EMBL" id="GLK10284.1"/>
    </source>
</evidence>
<evidence type="ECO:0000313" key="2">
    <source>
        <dbReference type="Proteomes" id="UP001143474"/>
    </source>
</evidence>
<accession>A0A9W6MD98</accession>
<reference evidence="1" key="1">
    <citation type="journal article" date="2014" name="Int. J. Syst. Evol. Microbiol.">
        <title>Complete genome sequence of Corynebacterium casei LMG S-19264T (=DSM 44701T), isolated from a smear-ripened cheese.</title>
        <authorList>
            <consortium name="US DOE Joint Genome Institute (JGI-PGF)"/>
            <person name="Walter F."/>
            <person name="Albersmeier A."/>
            <person name="Kalinowski J."/>
            <person name="Ruckert C."/>
        </authorList>
    </citation>
    <scope>NUCLEOTIDE SEQUENCE</scope>
    <source>
        <strain evidence="1">VKM Ac-2007</strain>
    </source>
</reference>
<protein>
    <submittedName>
        <fullName evidence="1">Uncharacterized protein</fullName>
    </submittedName>
</protein>
<name>A0A9W6MD98_9ACTN</name>
<sequence length="175" mass="19104">MVFAIAMRVDEMRVLSGDDAPLWGVISFDIDSHAFPGVGWKDFLGSVVGSFVTALSELVRGRKSAWVYFFNGSFQLVLERRGVSAARRGARASGGDEVTVIALYDPAVEEYVEEARCSVSLEELLVTLRGAVQEILEEGRRRSITGMGMDVMKGNLKHLDDLASRLSTSAAQNTN</sequence>